<comment type="similarity">
    <text evidence="6">Belongs to the ThrE exporter (TC 2.A.79) family.</text>
</comment>
<name>A0AAV2WQE3_MYCNE</name>
<feature type="transmembrane region" description="Helical" evidence="7">
    <location>
        <begin position="338"/>
        <end position="358"/>
    </location>
</feature>
<feature type="transmembrane region" description="Helical" evidence="7">
    <location>
        <begin position="378"/>
        <end position="402"/>
    </location>
</feature>
<evidence type="ECO:0000313" key="11">
    <source>
        <dbReference type="Proteomes" id="UP000028864"/>
    </source>
</evidence>
<dbReference type="Proteomes" id="UP000028864">
    <property type="component" value="Unassembled WGS sequence"/>
</dbReference>
<dbReference type="Pfam" id="PF12821">
    <property type="entry name" value="ThrE_2"/>
    <property type="match status" value="1"/>
</dbReference>
<feature type="transmembrane region" description="Helical" evidence="7">
    <location>
        <begin position="138"/>
        <end position="156"/>
    </location>
</feature>
<evidence type="ECO:0000259" key="8">
    <source>
        <dbReference type="Pfam" id="PF06738"/>
    </source>
</evidence>
<evidence type="ECO:0000256" key="1">
    <source>
        <dbReference type="ARBA" id="ARBA00004651"/>
    </source>
</evidence>
<accession>A0AAV2WQE3</accession>
<dbReference type="AlphaFoldDB" id="A0AAV2WQE3"/>
<feature type="transmembrane region" description="Helical" evidence="7">
    <location>
        <begin position="287"/>
        <end position="306"/>
    </location>
</feature>
<keyword evidence="2" id="KW-1003">Cell membrane</keyword>
<feature type="transmembrane region" description="Helical" evidence="7">
    <location>
        <begin position="312"/>
        <end position="331"/>
    </location>
</feature>
<evidence type="ECO:0000256" key="6">
    <source>
        <dbReference type="ARBA" id="ARBA00034125"/>
    </source>
</evidence>
<proteinExistence type="inferred from homology"/>
<dbReference type="Pfam" id="PF06738">
    <property type="entry name" value="ThrE"/>
    <property type="match status" value="1"/>
</dbReference>
<dbReference type="GO" id="GO:0015744">
    <property type="term" value="P:succinate transport"/>
    <property type="evidence" value="ECO:0007669"/>
    <property type="project" value="TreeGrafter"/>
</dbReference>
<feature type="transmembrane region" description="Helical" evidence="7">
    <location>
        <begin position="261"/>
        <end position="280"/>
    </location>
</feature>
<dbReference type="PANTHER" id="PTHR34390:SF2">
    <property type="entry name" value="SUCCINATE TRANSPORTER SUBUNIT YJJP-RELATED"/>
    <property type="match status" value="1"/>
</dbReference>
<comment type="subcellular location">
    <subcellularLocation>
        <location evidence="1">Cell membrane</location>
        <topology evidence="1">Multi-pass membrane protein</topology>
    </subcellularLocation>
</comment>
<dbReference type="RefSeq" id="WP_042509958.1">
    <property type="nucleotide sequence ID" value="NZ_JAKNRE010000011.1"/>
</dbReference>
<dbReference type="InterPro" id="IPR050539">
    <property type="entry name" value="ThrE_Dicarb/AminoAcid_Exp"/>
</dbReference>
<evidence type="ECO:0008006" key="12">
    <source>
        <dbReference type="Google" id="ProtNLM"/>
    </source>
</evidence>
<dbReference type="GO" id="GO:0022857">
    <property type="term" value="F:transmembrane transporter activity"/>
    <property type="evidence" value="ECO:0007669"/>
    <property type="project" value="InterPro"/>
</dbReference>
<dbReference type="GO" id="GO:0005886">
    <property type="term" value="C:plasma membrane"/>
    <property type="evidence" value="ECO:0007669"/>
    <property type="project" value="UniProtKB-SubCell"/>
</dbReference>
<evidence type="ECO:0000256" key="4">
    <source>
        <dbReference type="ARBA" id="ARBA00022989"/>
    </source>
</evidence>
<feature type="domain" description="Threonine/serine exporter-like N-terminal" evidence="8">
    <location>
        <begin position="10"/>
        <end position="247"/>
    </location>
</feature>
<evidence type="ECO:0000313" key="10">
    <source>
        <dbReference type="EMBL" id="CDQ46067.1"/>
    </source>
</evidence>
<feature type="transmembrane region" description="Helical" evidence="7">
    <location>
        <begin position="193"/>
        <end position="215"/>
    </location>
</feature>
<organism evidence="10 11">
    <name type="scientific">Mycolicibacterium neoaurum</name>
    <name type="common">Mycobacterium neoaurum</name>
    <dbReference type="NCBI Taxonomy" id="1795"/>
    <lineage>
        <taxon>Bacteria</taxon>
        <taxon>Bacillati</taxon>
        <taxon>Actinomycetota</taxon>
        <taxon>Actinomycetes</taxon>
        <taxon>Mycobacteriales</taxon>
        <taxon>Mycobacteriaceae</taxon>
        <taxon>Mycolicibacterium</taxon>
    </lineage>
</organism>
<feature type="transmembrane region" description="Helical" evidence="7">
    <location>
        <begin position="115"/>
        <end position="132"/>
    </location>
</feature>
<dbReference type="PANTHER" id="PTHR34390">
    <property type="entry name" value="UPF0442 PROTEIN YJJB-RELATED"/>
    <property type="match status" value="1"/>
</dbReference>
<feature type="transmembrane region" description="Helical" evidence="7">
    <location>
        <begin position="168"/>
        <end position="187"/>
    </location>
</feature>
<reference evidence="10" key="2">
    <citation type="submission" date="2015-09" db="EMBL/GenBank/DDBJ databases">
        <title>Draft genome sequence of Mycobacterium neoaurum DSM 44074.</title>
        <authorList>
            <person name="Croce O."/>
            <person name="Robert C."/>
            <person name="Raoult D."/>
            <person name="Drancourt M."/>
        </authorList>
    </citation>
    <scope>NUCLEOTIDE SEQUENCE</scope>
    <source>
        <strain evidence="10">DSM 44074</strain>
    </source>
</reference>
<sequence length="412" mass="40905">MGSPASASSTVLEVAAMLQNNGQSTGMTLAAVDRLNNGLDISTTLIPSWQSLLLTDSGDGTGAAHAVPVSPTGVNIARVAAVMRMVDAAEDGPVALADVRGALTDAASLPLSHPALFTLACAGGAGALAVIFGADSPAVVLLAALTGAVGGILRRVTGRWGAGPLPQAFLAATISGFIGAHAMNAQLGAGAALVALCAVLILVPGPHILNGALDLLSARVGLGMCRIGWATIVLTAIGIGLLLGVQLGGAQFPQLGAGTRTPLPGDVIAAGIVAACYAVYFSMPYRFILWPVATGMLAHAGHWAALSLWHCGPATAALIACLIVGAALAPVSHALRIPFAGIGFASVVSLVPGSYVLATVNGMVGLVGNPAPELLATTASSAATAVAVIAAMATGLAIPIHVRDVVVNRRRR</sequence>
<evidence type="ECO:0000256" key="7">
    <source>
        <dbReference type="SAM" id="Phobius"/>
    </source>
</evidence>
<evidence type="ECO:0000256" key="3">
    <source>
        <dbReference type="ARBA" id="ARBA00022692"/>
    </source>
</evidence>
<dbReference type="EMBL" id="LK021340">
    <property type="protein sequence ID" value="CDQ46067.1"/>
    <property type="molecule type" value="Genomic_DNA"/>
</dbReference>
<reference evidence="10" key="1">
    <citation type="submission" date="2014-05" db="EMBL/GenBank/DDBJ databases">
        <authorList>
            <person name="Urmite Genomes"/>
        </authorList>
    </citation>
    <scope>NUCLEOTIDE SEQUENCE</scope>
    <source>
        <strain evidence="10">DSM 44074</strain>
    </source>
</reference>
<keyword evidence="3 7" id="KW-0812">Transmembrane</keyword>
<evidence type="ECO:0000256" key="2">
    <source>
        <dbReference type="ARBA" id="ARBA00022475"/>
    </source>
</evidence>
<gene>
    <name evidence="10" type="ORF">BN1047_03970</name>
</gene>
<protein>
    <recommendedName>
        <fullName evidence="12">Threonine/serine exporter-like N-terminal domain-containing protein</fullName>
    </recommendedName>
</protein>
<keyword evidence="4 7" id="KW-1133">Transmembrane helix</keyword>
<keyword evidence="5 7" id="KW-0472">Membrane</keyword>
<dbReference type="InterPro" id="IPR010619">
    <property type="entry name" value="ThrE-like_N"/>
</dbReference>
<evidence type="ECO:0000259" key="9">
    <source>
        <dbReference type="Pfam" id="PF12821"/>
    </source>
</evidence>
<evidence type="ECO:0000256" key="5">
    <source>
        <dbReference type="ARBA" id="ARBA00023136"/>
    </source>
</evidence>
<feature type="transmembrane region" description="Helical" evidence="7">
    <location>
        <begin position="227"/>
        <end position="249"/>
    </location>
</feature>
<feature type="domain" description="Threonine/Serine exporter ThrE" evidence="9">
    <location>
        <begin position="266"/>
        <end position="399"/>
    </location>
</feature>
<dbReference type="InterPro" id="IPR024528">
    <property type="entry name" value="ThrE_2"/>
</dbReference>